<feature type="non-terminal residue" evidence="2">
    <location>
        <position position="292"/>
    </location>
</feature>
<dbReference type="PANTHER" id="PTHR48449:SF1">
    <property type="entry name" value="DUF1985 DOMAIN-CONTAINING PROTEIN"/>
    <property type="match status" value="1"/>
</dbReference>
<evidence type="ECO:0000313" key="2">
    <source>
        <dbReference type="EMBL" id="CAH2079484.1"/>
    </source>
</evidence>
<sequence length="292" mass="32832">PEHNNEWENHLPTRLFATDRFPKAWFNVYSKSNHLLSIHNIELLQFGTITDSGRILRLALIVIVDGVIIATAQHPRPTPKYVSMLVDLDYFLNFPWGRKRVAGKSEDPIGTLCEKLKTGSMRLQGFPLILQFLAFKCIPSLKSLLKLSDEMPTLMQTLGEELPKQPPIQMDDIIRVENNPKLVVTSTLSLEALVDDGWGDWDDESKDAKVKYMVDRIDDGEKFAKSDWPGGDSSLPLLVVKPVKPVGFTKHVSARRPNKGKLAKITPPASSTKNPTARRLKNTQLYINAITP</sequence>
<organism evidence="2 3">
    <name type="scientific">Thlaspi arvense</name>
    <name type="common">Field penny-cress</name>
    <dbReference type="NCBI Taxonomy" id="13288"/>
    <lineage>
        <taxon>Eukaryota</taxon>
        <taxon>Viridiplantae</taxon>
        <taxon>Streptophyta</taxon>
        <taxon>Embryophyta</taxon>
        <taxon>Tracheophyta</taxon>
        <taxon>Spermatophyta</taxon>
        <taxon>Magnoliopsida</taxon>
        <taxon>eudicotyledons</taxon>
        <taxon>Gunneridae</taxon>
        <taxon>Pentapetalae</taxon>
        <taxon>rosids</taxon>
        <taxon>malvids</taxon>
        <taxon>Brassicales</taxon>
        <taxon>Brassicaceae</taxon>
        <taxon>Thlaspideae</taxon>
        <taxon>Thlaspi</taxon>
    </lineage>
</organism>
<feature type="non-terminal residue" evidence="2">
    <location>
        <position position="1"/>
    </location>
</feature>
<evidence type="ECO:0000313" key="3">
    <source>
        <dbReference type="Proteomes" id="UP000836841"/>
    </source>
</evidence>
<dbReference type="Proteomes" id="UP000836841">
    <property type="component" value="Chromosome 7"/>
</dbReference>
<name>A0AAU9T3L2_THLAR</name>
<dbReference type="EMBL" id="OU466863">
    <property type="protein sequence ID" value="CAH2079484.1"/>
    <property type="molecule type" value="Genomic_DNA"/>
</dbReference>
<gene>
    <name evidence="2" type="ORF">TAV2_LOCUS22844</name>
</gene>
<protein>
    <recommendedName>
        <fullName evidence="1">DUF1985 domain-containing protein</fullName>
    </recommendedName>
</protein>
<dbReference type="AlphaFoldDB" id="A0AAU9T3L2"/>
<dbReference type="PANTHER" id="PTHR48449">
    <property type="entry name" value="DUF1985 DOMAIN-CONTAINING PROTEIN"/>
    <property type="match status" value="1"/>
</dbReference>
<reference evidence="2 3" key="1">
    <citation type="submission" date="2022-03" db="EMBL/GenBank/DDBJ databases">
        <authorList>
            <person name="Nunn A."/>
            <person name="Chopra R."/>
            <person name="Nunn A."/>
            <person name="Contreras Garrido A."/>
        </authorList>
    </citation>
    <scope>NUCLEOTIDE SEQUENCE [LARGE SCALE GENOMIC DNA]</scope>
</reference>
<evidence type="ECO:0000259" key="1">
    <source>
        <dbReference type="Pfam" id="PF09331"/>
    </source>
</evidence>
<dbReference type="InterPro" id="IPR015410">
    <property type="entry name" value="DUF1985"/>
</dbReference>
<feature type="domain" description="DUF1985" evidence="1">
    <location>
        <begin position="39"/>
        <end position="99"/>
    </location>
</feature>
<proteinExistence type="predicted"/>
<keyword evidence="3" id="KW-1185">Reference proteome</keyword>
<dbReference type="Pfam" id="PF09331">
    <property type="entry name" value="DUF1985"/>
    <property type="match status" value="1"/>
</dbReference>
<accession>A0AAU9T3L2</accession>